<dbReference type="STRING" id="298386.PBPRB1309"/>
<reference evidence="3" key="1">
    <citation type="journal article" date="2005" name="Science">
        <title>Life at depth: Photobacterium profundum genome sequence and expression analysis.</title>
        <authorList>
            <person name="Vezzi A."/>
            <person name="Campanaro S."/>
            <person name="D'Angelo M."/>
            <person name="Simonato F."/>
            <person name="Vitulo N."/>
            <person name="Lauro F.M."/>
            <person name="Cestaro A."/>
            <person name="Malacrida G."/>
            <person name="Simionati B."/>
            <person name="Cannata N."/>
            <person name="Romualdi C."/>
            <person name="Bartlett D.H."/>
            <person name="Valle G."/>
        </authorList>
    </citation>
    <scope>NUCLEOTIDE SEQUENCE [LARGE SCALE GENOMIC DNA]</scope>
    <source>
        <strain evidence="3">ATCC BAA-1253 / SS9</strain>
    </source>
</reference>
<evidence type="ECO:0000313" key="3">
    <source>
        <dbReference type="Proteomes" id="UP000000593"/>
    </source>
</evidence>
<name>Q6LHQ0_PHOPR</name>
<evidence type="ECO:0000256" key="1">
    <source>
        <dbReference type="SAM" id="Phobius"/>
    </source>
</evidence>
<dbReference type="AlphaFoldDB" id="Q6LHQ0"/>
<dbReference type="HOGENOM" id="CLU_1022530_0_0_6"/>
<proteinExistence type="predicted"/>
<sequence length="272" mass="31916">MNKMLVLLYNYEVYMEFSEFLNQIFLPYGGTSVVVVAIAGFIGKIISKNIINGELAKHKLELESLKSKNTLKLEVMKQDYNQKIEFQKIESTRSLESVKNDLQKEIMKHEVYTSISKEKYQELFQLRIELYGKFLKLKKEIDDSILDNAEYFEFQDEDPKPFTSLVEKINEASRENPMLMSNELAKLSSELYEKSSRVFSDAKVSVAYAEQNMYGQDSPQYEVLMEAEDSELRKMHRECGDIYNRWFVQLELDVSRIRSILDITNDFLGEKY</sequence>
<dbReference type="KEGG" id="ppr:PBPRB1309"/>
<gene>
    <name evidence="2" type="ordered locus">PBPRB1309</name>
</gene>
<keyword evidence="1" id="KW-0812">Transmembrane</keyword>
<protein>
    <submittedName>
        <fullName evidence="2">Uncharacterized protein</fullName>
    </submittedName>
</protein>
<dbReference type="EMBL" id="CR378679">
    <property type="protein sequence ID" value="CAG23180.1"/>
    <property type="molecule type" value="Genomic_DNA"/>
</dbReference>
<feature type="transmembrane region" description="Helical" evidence="1">
    <location>
        <begin position="20"/>
        <end position="42"/>
    </location>
</feature>
<dbReference type="Proteomes" id="UP000000593">
    <property type="component" value="Chromosome 2"/>
</dbReference>
<organism evidence="2 3">
    <name type="scientific">Photobacterium profundum (strain SS9)</name>
    <dbReference type="NCBI Taxonomy" id="298386"/>
    <lineage>
        <taxon>Bacteria</taxon>
        <taxon>Pseudomonadati</taxon>
        <taxon>Pseudomonadota</taxon>
        <taxon>Gammaproteobacteria</taxon>
        <taxon>Vibrionales</taxon>
        <taxon>Vibrionaceae</taxon>
        <taxon>Photobacterium</taxon>
    </lineage>
</organism>
<keyword evidence="1" id="KW-0472">Membrane</keyword>
<keyword evidence="3" id="KW-1185">Reference proteome</keyword>
<accession>Q6LHQ0</accession>
<evidence type="ECO:0000313" key="2">
    <source>
        <dbReference type="EMBL" id="CAG23180.1"/>
    </source>
</evidence>
<keyword evidence="1" id="KW-1133">Transmembrane helix</keyword>